<sequence length="379" mass="38839">MSGTDRLPLSARTAVHLRDSGAATVTDLARALDLSRTSVESSVTQLVAAGIVEETLTPAGPRGAGRPARTYEFRADAGLIAGLDVGTHSVRLLLADLAGVVRSRHSFPGLDTTATGAEQIDVVIGHLRQALASEGLAPGSLRAIGISLPGIVDATGRVLTSVIVPGWGSIDLPAQFHAAFGCPLAIDNGVRLAALAEHHLGAARLVDDVLYVSVGTRVSAGAILGGQARRGAHNVAGDIGRLAVRQSDPTTGEIVWRSAETGEDAARLAMSGDEDARAEIEHLVDDLGRSLALLTMAIDPAIVVIGGGMSLAREAFREPLARAVSRHTGLPFELPIVSAALGADAAAYGAVVFAFGQCADSLYGGVTLPEPRVVPLPAA</sequence>
<dbReference type="SUPFAM" id="SSF46785">
    <property type="entry name" value="Winged helix' DNA-binding domain"/>
    <property type="match status" value="1"/>
</dbReference>
<dbReference type="EMBL" id="BSET01000001">
    <property type="protein sequence ID" value="GLK00820.1"/>
    <property type="molecule type" value="Genomic_DNA"/>
</dbReference>
<dbReference type="Gene3D" id="3.30.420.40">
    <property type="match status" value="4"/>
</dbReference>
<accession>A0A9W6HR19</accession>
<evidence type="ECO:0000313" key="2">
    <source>
        <dbReference type="EMBL" id="GLK00820.1"/>
    </source>
</evidence>
<dbReference type="SUPFAM" id="SSF53067">
    <property type="entry name" value="Actin-like ATPase domain"/>
    <property type="match status" value="1"/>
</dbReference>
<evidence type="ECO:0000256" key="1">
    <source>
        <dbReference type="ARBA" id="ARBA00006479"/>
    </source>
</evidence>
<dbReference type="PANTHER" id="PTHR18964:SF149">
    <property type="entry name" value="BIFUNCTIONAL UDP-N-ACETYLGLUCOSAMINE 2-EPIMERASE_N-ACETYLMANNOSAMINE KINASE"/>
    <property type="match status" value="1"/>
</dbReference>
<dbReference type="InterPro" id="IPR043129">
    <property type="entry name" value="ATPase_NBD"/>
</dbReference>
<name>A0A9W6HR19_9MICO</name>
<dbReference type="InterPro" id="IPR036388">
    <property type="entry name" value="WH-like_DNA-bd_sf"/>
</dbReference>
<dbReference type="CDD" id="cd23763">
    <property type="entry name" value="ASKHA_ATPase_ROK"/>
    <property type="match status" value="1"/>
</dbReference>
<proteinExistence type="inferred from homology"/>
<reference evidence="2" key="1">
    <citation type="journal article" date="2014" name="Int. J. Syst. Evol. Microbiol.">
        <title>Complete genome sequence of Corynebacterium casei LMG S-19264T (=DSM 44701T), isolated from a smear-ripened cheese.</title>
        <authorList>
            <consortium name="US DOE Joint Genome Institute (JGI-PGF)"/>
            <person name="Walter F."/>
            <person name="Albersmeier A."/>
            <person name="Kalinowski J."/>
            <person name="Ruckert C."/>
        </authorList>
    </citation>
    <scope>NUCLEOTIDE SEQUENCE</scope>
    <source>
        <strain evidence="2">VKM Ac-1958</strain>
    </source>
</reference>
<dbReference type="InterPro" id="IPR000600">
    <property type="entry name" value="ROK"/>
</dbReference>
<reference evidence="2" key="2">
    <citation type="submission" date="2023-01" db="EMBL/GenBank/DDBJ databases">
        <authorList>
            <person name="Sun Q."/>
            <person name="Evtushenko L."/>
        </authorList>
    </citation>
    <scope>NUCLEOTIDE SEQUENCE</scope>
    <source>
        <strain evidence="2">VKM Ac-1958</strain>
    </source>
</reference>
<dbReference type="InterPro" id="IPR036390">
    <property type="entry name" value="WH_DNA-bd_sf"/>
</dbReference>
<evidence type="ECO:0000313" key="3">
    <source>
        <dbReference type="Proteomes" id="UP001142325"/>
    </source>
</evidence>
<dbReference type="Pfam" id="PF00480">
    <property type="entry name" value="ROK"/>
    <property type="match status" value="2"/>
</dbReference>
<gene>
    <name evidence="2" type="ORF">GCM10017596_05350</name>
</gene>
<organism evidence="2 3">
    <name type="scientific">Microbacterium keratanolyticum</name>
    <dbReference type="NCBI Taxonomy" id="67574"/>
    <lineage>
        <taxon>Bacteria</taxon>
        <taxon>Bacillati</taxon>
        <taxon>Actinomycetota</taxon>
        <taxon>Actinomycetes</taxon>
        <taxon>Micrococcales</taxon>
        <taxon>Microbacteriaceae</taxon>
        <taxon>Microbacterium</taxon>
    </lineage>
</organism>
<comment type="similarity">
    <text evidence="1">Belongs to the ROK (NagC/XylR) family.</text>
</comment>
<keyword evidence="3" id="KW-1185">Reference proteome</keyword>
<dbReference type="RefSeq" id="WP_204938504.1">
    <property type="nucleotide sequence ID" value="NZ_BAAAUM010000001.1"/>
</dbReference>
<protein>
    <submittedName>
        <fullName evidence="2">Transcriptional regulator</fullName>
    </submittedName>
</protein>
<dbReference type="PANTHER" id="PTHR18964">
    <property type="entry name" value="ROK (REPRESSOR, ORF, KINASE) FAMILY"/>
    <property type="match status" value="1"/>
</dbReference>
<comment type="caution">
    <text evidence="2">The sequence shown here is derived from an EMBL/GenBank/DDBJ whole genome shotgun (WGS) entry which is preliminary data.</text>
</comment>
<dbReference type="Proteomes" id="UP001142325">
    <property type="component" value="Unassembled WGS sequence"/>
</dbReference>
<dbReference type="AlphaFoldDB" id="A0A9W6HR19"/>
<dbReference type="Gene3D" id="1.10.10.10">
    <property type="entry name" value="Winged helix-like DNA-binding domain superfamily/Winged helix DNA-binding domain"/>
    <property type="match status" value="1"/>
</dbReference>